<dbReference type="FunFam" id="1.20.1640.10:FF:000001">
    <property type="entry name" value="Efflux pump membrane transporter"/>
    <property type="match status" value="1"/>
</dbReference>
<dbReference type="RefSeq" id="WP_193812019.1">
    <property type="nucleotide sequence ID" value="NZ_CP040442.1"/>
</dbReference>
<evidence type="ECO:0000256" key="3">
    <source>
        <dbReference type="ARBA" id="ARBA00022448"/>
    </source>
</evidence>
<dbReference type="Gene3D" id="3.30.70.1320">
    <property type="entry name" value="Multidrug efflux transporter AcrB pore domain like"/>
    <property type="match status" value="1"/>
</dbReference>
<dbReference type="KEGG" id="kfa:Q73A0000_16520"/>
<evidence type="ECO:0000256" key="6">
    <source>
        <dbReference type="ARBA" id="ARBA00022692"/>
    </source>
</evidence>
<dbReference type="Proteomes" id="UP000594195">
    <property type="component" value="Chromosome"/>
</dbReference>
<proteinExistence type="inferred from homology"/>
<comment type="subcellular location">
    <subcellularLocation>
        <location evidence="1">Cell inner membrane</location>
        <topology evidence="1">Multi-pass membrane protein</topology>
    </subcellularLocation>
</comment>
<dbReference type="FunFam" id="3.30.70.1430:FF:000001">
    <property type="entry name" value="Efflux pump membrane transporter"/>
    <property type="match status" value="1"/>
</dbReference>
<feature type="transmembrane region" description="Helical" evidence="9">
    <location>
        <begin position="390"/>
        <end position="414"/>
    </location>
</feature>
<feature type="transmembrane region" description="Helical" evidence="9">
    <location>
        <begin position="364"/>
        <end position="384"/>
    </location>
</feature>
<feature type="transmembrane region" description="Helical" evidence="9">
    <location>
        <begin position="468"/>
        <end position="495"/>
    </location>
</feature>
<organism evidence="10 11">
    <name type="scientific">Kaistella flava</name>
    <name type="common">ex Peng et al. 2021</name>
    <dbReference type="NCBI Taxonomy" id="2038776"/>
    <lineage>
        <taxon>Bacteria</taxon>
        <taxon>Pseudomonadati</taxon>
        <taxon>Bacteroidota</taxon>
        <taxon>Flavobacteriia</taxon>
        <taxon>Flavobacteriales</taxon>
        <taxon>Weeksellaceae</taxon>
        <taxon>Chryseobacterium group</taxon>
        <taxon>Kaistella</taxon>
    </lineage>
</organism>
<evidence type="ECO:0000313" key="11">
    <source>
        <dbReference type="Proteomes" id="UP000594195"/>
    </source>
</evidence>
<evidence type="ECO:0000313" key="10">
    <source>
        <dbReference type="EMBL" id="QOW11849.1"/>
    </source>
</evidence>
<comment type="similarity">
    <text evidence="2">Belongs to the resistance-nodulation-cell division (RND) (TC 2.A.6) family.</text>
</comment>
<keyword evidence="3" id="KW-0813">Transport</keyword>
<dbReference type="GO" id="GO:0009636">
    <property type="term" value="P:response to toxic substance"/>
    <property type="evidence" value="ECO:0007669"/>
    <property type="project" value="UniProtKB-ARBA"/>
</dbReference>
<evidence type="ECO:0000256" key="9">
    <source>
        <dbReference type="SAM" id="Phobius"/>
    </source>
</evidence>
<dbReference type="GO" id="GO:0042910">
    <property type="term" value="F:xenobiotic transmembrane transporter activity"/>
    <property type="evidence" value="ECO:0007669"/>
    <property type="project" value="TreeGrafter"/>
</dbReference>
<feature type="transmembrane region" description="Helical" evidence="9">
    <location>
        <begin position="539"/>
        <end position="556"/>
    </location>
</feature>
<evidence type="ECO:0000256" key="7">
    <source>
        <dbReference type="ARBA" id="ARBA00022989"/>
    </source>
</evidence>
<keyword evidence="11" id="KW-1185">Reference proteome</keyword>
<keyword evidence="6 9" id="KW-0812">Transmembrane</keyword>
<reference evidence="10 11" key="1">
    <citation type="submission" date="2019-05" db="EMBL/GenBank/DDBJ databases">
        <title>Chryseobacterium sp. isolated from King George Island, maritime Antarctica.</title>
        <authorList>
            <person name="Peng X."/>
        </authorList>
    </citation>
    <scope>NUCLEOTIDE SEQUENCE [LARGE SCALE GENOMIC DNA]</scope>
    <source>
        <strain evidence="10 11">7-3A</strain>
    </source>
</reference>
<dbReference type="SUPFAM" id="SSF82866">
    <property type="entry name" value="Multidrug efflux transporter AcrB transmembrane domain"/>
    <property type="match status" value="2"/>
</dbReference>
<keyword evidence="7 9" id="KW-1133">Transmembrane helix</keyword>
<feature type="transmembrane region" description="Helical" evidence="9">
    <location>
        <begin position="9"/>
        <end position="30"/>
    </location>
</feature>
<keyword evidence="4" id="KW-1003">Cell membrane</keyword>
<dbReference type="GO" id="GO:0005886">
    <property type="term" value="C:plasma membrane"/>
    <property type="evidence" value="ECO:0007669"/>
    <property type="project" value="UniProtKB-SubCell"/>
</dbReference>
<dbReference type="EMBL" id="CP040442">
    <property type="protein sequence ID" value="QOW11849.1"/>
    <property type="molecule type" value="Genomic_DNA"/>
</dbReference>
<dbReference type="InterPro" id="IPR004764">
    <property type="entry name" value="MdtF-like"/>
</dbReference>
<sequence>MFKIFIERPLLSTVISVMIVILGVLAYLSLPVTQYPQIAPPTVNVTATYPGANAEVVLNNVVIPLEEAINGVEGMSYMTSTATNDGTASITIYFDLGSDPDINAVNVQNSVQSATKLLPAQVIQTGVTVSKKQSSNLLFFALKSDNPDYDLKFLSNYATINIVPTIQRINGVGGVNVFGSQDYAMRIWLKPDVMAVYGLVPDDVVNALAEQNIDAAPGKFGENSNQVFQYNIQFTGRLQSADQFENIILRASSDGSILRLKDIARVELGTLTYASTQSTDGKPATVIAVSQTAGSNAQNIIKQTIATLDTASASFPKGIHYISLFNVNDFLDASISKVIETLLIAYFLVFLVVLLFLQDLRSTLIPAVSIIVSIVGTFACLTLFGFTINLLTLFALVLAIGIVVDDPIVVVEAVHAKLDEGYTSSKQAAIDTMSNLSSVIIAITLVMASVFIPVSFISGSSGVFFNQFGLTLASAIVISAISSLTLSPALCALFLKPHHENPDQKKTFLQKFKTGFNTGFDAIKGKYQGSILFLSRKSWMVPVAILVAIALLVYFMKTTPSGFVPDEDQGVVFADIALSPGISLEKTTQIANQVNEIASGIPDIQNTAEVTGTSIINGSGSNYALMIMRLKPWGERKGVGINDIVGQLFQKTAGIKDAKILFFAPPTVTGFSVSGGFSLQLQDKTGGSLESFNNVSGKFLDALNKRPEIQYAATGFALNYPKYLMDINVAKAKQAGFSMNSIISAMQGYYGGDYASNFYEFGKQYRVIVQADAPYRSNLQGLNKIYVKNSSGTMAPINEFITMTKTFGPQSISRFNLYTSIAVTGQPNSGYTSGDALIAINEVAAKSLPQGYGFEYSGISREESKSGGQTLYIYVLCIVFVYFLLVALYESLLIPFSILFTLPVGLMGTYFFAHLFKIDNNIYMQLAVIMLIGLLSKNAILVVEYALERRKSGMTIIDAAVAGATARLRPILMTSLAFIVGLLPLVFASGVGAAGNQSIGVGAVGGMLVGTLFGVFVIPGLFILFQSLEEFIKGNKDDQDLPNPDLK</sequence>
<keyword evidence="8 9" id="KW-0472">Membrane</keyword>
<dbReference type="Gene3D" id="1.20.1640.10">
    <property type="entry name" value="Multidrug efflux transporter AcrB transmembrane domain"/>
    <property type="match status" value="2"/>
</dbReference>
<dbReference type="InterPro" id="IPR001036">
    <property type="entry name" value="Acrflvin-R"/>
</dbReference>
<dbReference type="PRINTS" id="PR00702">
    <property type="entry name" value="ACRIFLAVINRP"/>
</dbReference>
<feature type="transmembrane region" description="Helical" evidence="9">
    <location>
        <begin position="896"/>
        <end position="916"/>
    </location>
</feature>
<dbReference type="PANTHER" id="PTHR32063:SF9">
    <property type="entry name" value="SIMILAR TO MULTIDRUG RESISTANCE PROTEIN MEXB"/>
    <property type="match status" value="1"/>
</dbReference>
<gene>
    <name evidence="10" type="ORF">Q73A0000_16520</name>
</gene>
<dbReference type="AlphaFoldDB" id="A0A7M2YDF4"/>
<feature type="transmembrane region" description="Helical" evidence="9">
    <location>
        <begin position="338"/>
        <end position="357"/>
    </location>
</feature>
<dbReference type="SUPFAM" id="SSF82714">
    <property type="entry name" value="Multidrug efflux transporter AcrB TolC docking domain, DN and DC subdomains"/>
    <property type="match status" value="2"/>
</dbReference>
<dbReference type="InterPro" id="IPR027463">
    <property type="entry name" value="AcrB_DN_DC_subdom"/>
</dbReference>
<feature type="transmembrane region" description="Helical" evidence="9">
    <location>
        <begin position="968"/>
        <end position="987"/>
    </location>
</feature>
<evidence type="ECO:0000256" key="1">
    <source>
        <dbReference type="ARBA" id="ARBA00004429"/>
    </source>
</evidence>
<accession>A0A7M2YDF4</accession>
<keyword evidence="5" id="KW-0997">Cell inner membrane</keyword>
<dbReference type="NCBIfam" id="TIGR00915">
    <property type="entry name" value="2A0602"/>
    <property type="match status" value="1"/>
</dbReference>
<evidence type="ECO:0000256" key="8">
    <source>
        <dbReference type="ARBA" id="ARBA00023136"/>
    </source>
</evidence>
<evidence type="ECO:0000256" key="2">
    <source>
        <dbReference type="ARBA" id="ARBA00010942"/>
    </source>
</evidence>
<dbReference type="Pfam" id="PF00873">
    <property type="entry name" value="ACR_tran"/>
    <property type="match status" value="1"/>
</dbReference>
<dbReference type="PANTHER" id="PTHR32063">
    <property type="match status" value="1"/>
</dbReference>
<protein>
    <submittedName>
        <fullName evidence="10">Efflux RND transporter permease subunit</fullName>
    </submittedName>
</protein>
<feature type="transmembrane region" description="Helical" evidence="9">
    <location>
        <begin position="922"/>
        <end position="947"/>
    </location>
</feature>
<feature type="transmembrane region" description="Helical" evidence="9">
    <location>
        <begin position="999"/>
        <end position="1025"/>
    </location>
</feature>
<dbReference type="Gene3D" id="3.30.70.1430">
    <property type="entry name" value="Multidrug efflux transporter AcrB pore domain"/>
    <property type="match status" value="2"/>
</dbReference>
<dbReference type="Gene3D" id="3.30.70.1440">
    <property type="entry name" value="Multidrug efflux transporter AcrB pore domain"/>
    <property type="match status" value="1"/>
</dbReference>
<name>A0A7M2YDF4_9FLAO</name>
<dbReference type="Gene3D" id="3.30.2090.10">
    <property type="entry name" value="Multidrug efflux transporter AcrB TolC docking domain, DN and DC subdomains"/>
    <property type="match status" value="2"/>
</dbReference>
<dbReference type="SUPFAM" id="SSF82693">
    <property type="entry name" value="Multidrug efflux transporter AcrB pore domain, PN1, PN2, PC1 and PC2 subdomains"/>
    <property type="match status" value="3"/>
</dbReference>
<evidence type="ECO:0000256" key="4">
    <source>
        <dbReference type="ARBA" id="ARBA00022475"/>
    </source>
</evidence>
<feature type="transmembrane region" description="Helical" evidence="9">
    <location>
        <begin position="871"/>
        <end position="889"/>
    </location>
</feature>
<evidence type="ECO:0000256" key="5">
    <source>
        <dbReference type="ARBA" id="ARBA00022519"/>
    </source>
</evidence>
<dbReference type="GO" id="GO:0015562">
    <property type="term" value="F:efflux transmembrane transporter activity"/>
    <property type="evidence" value="ECO:0007669"/>
    <property type="project" value="InterPro"/>
</dbReference>
<feature type="transmembrane region" description="Helical" evidence="9">
    <location>
        <begin position="435"/>
        <end position="456"/>
    </location>
</feature>